<organism evidence="2">
    <name type="scientific">freshwater metagenome</name>
    <dbReference type="NCBI Taxonomy" id="449393"/>
    <lineage>
        <taxon>unclassified sequences</taxon>
        <taxon>metagenomes</taxon>
        <taxon>ecological metagenomes</taxon>
    </lineage>
</organism>
<dbReference type="SUPFAM" id="SSF89796">
    <property type="entry name" value="CoA-transferase family III (CaiB/BaiF)"/>
    <property type="match status" value="1"/>
</dbReference>
<dbReference type="Gene3D" id="3.40.50.10540">
    <property type="entry name" value="Crotonobetainyl-coa:carnitine coa-transferase, domain 1"/>
    <property type="match status" value="1"/>
</dbReference>
<name>A0A094SHB3_9ZZZZ</name>
<evidence type="ECO:0000256" key="1">
    <source>
        <dbReference type="ARBA" id="ARBA00022679"/>
    </source>
</evidence>
<evidence type="ECO:0000313" key="2">
    <source>
        <dbReference type="EMBL" id="KGA17753.1"/>
    </source>
</evidence>
<proteinExistence type="predicted"/>
<comment type="caution">
    <text evidence="2">The sequence shown here is derived from an EMBL/GenBank/DDBJ whole genome shotgun (WGS) entry which is preliminary data.</text>
</comment>
<dbReference type="PANTHER" id="PTHR48207:SF4">
    <property type="entry name" value="BLL6097 PROTEIN"/>
    <property type="match status" value="1"/>
</dbReference>
<evidence type="ECO:0008006" key="3">
    <source>
        <dbReference type="Google" id="ProtNLM"/>
    </source>
</evidence>
<accession>A0A094SHB3</accession>
<dbReference type="PANTHER" id="PTHR48207">
    <property type="entry name" value="SUCCINATE--HYDROXYMETHYLGLUTARATE COA-TRANSFERASE"/>
    <property type="match status" value="1"/>
</dbReference>
<dbReference type="Pfam" id="PF02515">
    <property type="entry name" value="CoA_transf_3"/>
    <property type="match status" value="1"/>
</dbReference>
<gene>
    <name evidence="2" type="ORF">GM51_9740</name>
</gene>
<dbReference type="InterPro" id="IPR044855">
    <property type="entry name" value="CoA-Trfase_III_dom3_sf"/>
</dbReference>
<dbReference type="EMBL" id="JNSL01000055">
    <property type="protein sequence ID" value="KGA17753.1"/>
    <property type="molecule type" value="Genomic_DNA"/>
</dbReference>
<dbReference type="InterPro" id="IPR050483">
    <property type="entry name" value="CoA-transferase_III_domain"/>
</dbReference>
<dbReference type="GO" id="GO:0008410">
    <property type="term" value="F:CoA-transferase activity"/>
    <property type="evidence" value="ECO:0007669"/>
    <property type="project" value="TreeGrafter"/>
</dbReference>
<dbReference type="InterPro" id="IPR023606">
    <property type="entry name" value="CoA-Trfase_III_dom_1_sf"/>
</dbReference>
<dbReference type="InterPro" id="IPR003673">
    <property type="entry name" value="CoA-Trfase_fam_III"/>
</dbReference>
<dbReference type="Gene3D" id="3.30.1540.10">
    <property type="entry name" value="formyl-coa transferase, domain 3"/>
    <property type="match status" value="1"/>
</dbReference>
<keyword evidence="1" id="KW-0808">Transferase</keyword>
<sequence>MSRTGPLEGILIADFTQLAQGPFATMILGDMGAEIVKIEPPGGDWMRNFALGGIYAGGETISYMCFNRNKRSIGIDLKSKEGLELVKRLCDKADVVIENFRPGVMKRLGIDYDTLKKTNPDIIVVSSSGYGSSGPYVTRPGQDLLAQAITGFPTVIGRKEDPPTPIAAGIADLTAGFHIVYGTLAALISRMNTGEGQTVEVNLMSSILTTQLDQFTAFLNNRVQPERSSSGIANPWTGAPYGLYKCVDGWIALAMNPLSEIGEVLDIPEFMNLESKNEIGKRDEYKRLIDAKTINWKVDDLLEKLLEKDLWCAPLQDYEAVTKDPQVLHNEMIVSIPHPTAGSLETLGIPVKFGGTPSKIRKHPPLFSEHADELAREFFDLNESELSDYFAKGIISKPKNI</sequence>
<protein>
    <recommendedName>
        <fullName evidence="3">CoA transferase</fullName>
    </recommendedName>
</protein>
<dbReference type="AlphaFoldDB" id="A0A094SHB3"/>
<reference evidence="2" key="1">
    <citation type="submission" date="2014-06" db="EMBL/GenBank/DDBJ databases">
        <title>Key roles for freshwater Actinobacteria revealed by deep metagenomic sequencing.</title>
        <authorList>
            <person name="Ghai R."/>
            <person name="Mizuno C.M."/>
            <person name="Picazo A."/>
            <person name="Camacho A."/>
            <person name="Rodriguez-Valera F."/>
        </authorList>
    </citation>
    <scope>NUCLEOTIDE SEQUENCE</scope>
</reference>